<comment type="caution">
    <text evidence="2">The sequence shown here is derived from an EMBL/GenBank/DDBJ whole genome shotgun (WGS) entry which is preliminary data.</text>
</comment>
<organism evidence="2 3">
    <name type="scientific">Cichlidogyrus casuarinus</name>
    <dbReference type="NCBI Taxonomy" id="1844966"/>
    <lineage>
        <taxon>Eukaryota</taxon>
        <taxon>Metazoa</taxon>
        <taxon>Spiralia</taxon>
        <taxon>Lophotrochozoa</taxon>
        <taxon>Platyhelminthes</taxon>
        <taxon>Monogenea</taxon>
        <taxon>Monopisthocotylea</taxon>
        <taxon>Dactylogyridea</taxon>
        <taxon>Ancyrocephalidae</taxon>
        <taxon>Cichlidogyrus</taxon>
    </lineage>
</organism>
<feature type="chain" id="PRO_5044752521" evidence="1">
    <location>
        <begin position="28"/>
        <end position="105"/>
    </location>
</feature>
<keyword evidence="1" id="KW-0732">Signal</keyword>
<evidence type="ECO:0000313" key="2">
    <source>
        <dbReference type="EMBL" id="KAL3311009.1"/>
    </source>
</evidence>
<sequence>MKCAGPRHEYDRGWAWLVLLASFLVQAIDDGILSAYGLFEQPMLNDSLFAARNYTQTHLSIPGSLMGMSMLVAGQLPLPVHEPPDQSTNTIITHKVKSTVNYFWF</sequence>
<feature type="signal peptide" evidence="1">
    <location>
        <begin position="1"/>
        <end position="27"/>
    </location>
</feature>
<keyword evidence="3" id="KW-1185">Reference proteome</keyword>
<dbReference type="AlphaFoldDB" id="A0ABD2PU60"/>
<gene>
    <name evidence="2" type="ORF">Ciccas_010415</name>
</gene>
<evidence type="ECO:0000256" key="1">
    <source>
        <dbReference type="SAM" id="SignalP"/>
    </source>
</evidence>
<dbReference type="EMBL" id="JBJKFK010002500">
    <property type="protein sequence ID" value="KAL3311009.1"/>
    <property type="molecule type" value="Genomic_DNA"/>
</dbReference>
<evidence type="ECO:0000313" key="3">
    <source>
        <dbReference type="Proteomes" id="UP001626550"/>
    </source>
</evidence>
<name>A0ABD2PU60_9PLAT</name>
<reference evidence="2 3" key="1">
    <citation type="submission" date="2024-11" db="EMBL/GenBank/DDBJ databases">
        <title>Adaptive evolution of stress response genes in parasites aligns with host niche diversity.</title>
        <authorList>
            <person name="Hahn C."/>
            <person name="Resl P."/>
        </authorList>
    </citation>
    <scope>NUCLEOTIDE SEQUENCE [LARGE SCALE GENOMIC DNA]</scope>
    <source>
        <strain evidence="2">EGGRZ-B1_66</strain>
        <tissue evidence="2">Body</tissue>
    </source>
</reference>
<dbReference type="Proteomes" id="UP001626550">
    <property type="component" value="Unassembled WGS sequence"/>
</dbReference>
<proteinExistence type="predicted"/>
<protein>
    <submittedName>
        <fullName evidence="2">Uncharacterized protein</fullName>
    </submittedName>
</protein>
<accession>A0ABD2PU60</accession>